<name>A0ABD5R707_9EURY</name>
<comment type="caution">
    <text evidence="2">The sequence shown here is derived from an EMBL/GenBank/DDBJ whole genome shotgun (WGS) entry which is preliminary data.</text>
</comment>
<evidence type="ECO:0000313" key="3">
    <source>
        <dbReference type="Proteomes" id="UP001596201"/>
    </source>
</evidence>
<feature type="transmembrane region" description="Helical" evidence="1">
    <location>
        <begin position="55"/>
        <end position="81"/>
    </location>
</feature>
<feature type="transmembrane region" description="Helical" evidence="1">
    <location>
        <begin position="93"/>
        <end position="116"/>
    </location>
</feature>
<protein>
    <recommendedName>
        <fullName evidence="4">ABC transporter permease</fullName>
    </recommendedName>
</protein>
<feature type="transmembrane region" description="Helical" evidence="1">
    <location>
        <begin position="189"/>
        <end position="207"/>
    </location>
</feature>
<organism evidence="2 3">
    <name type="scientific">Salinirubrum litoreum</name>
    <dbReference type="NCBI Taxonomy" id="1126234"/>
    <lineage>
        <taxon>Archaea</taxon>
        <taxon>Methanobacteriati</taxon>
        <taxon>Methanobacteriota</taxon>
        <taxon>Stenosarchaea group</taxon>
        <taxon>Halobacteria</taxon>
        <taxon>Halobacteriales</taxon>
        <taxon>Haloferacaceae</taxon>
        <taxon>Salinirubrum</taxon>
    </lineage>
</organism>
<keyword evidence="1" id="KW-0812">Transmembrane</keyword>
<feature type="transmembrane region" description="Helical" evidence="1">
    <location>
        <begin position="122"/>
        <end position="143"/>
    </location>
</feature>
<reference evidence="2 3" key="1">
    <citation type="journal article" date="2019" name="Int. J. Syst. Evol. Microbiol.">
        <title>The Global Catalogue of Microorganisms (GCM) 10K type strain sequencing project: providing services to taxonomists for standard genome sequencing and annotation.</title>
        <authorList>
            <consortium name="The Broad Institute Genomics Platform"/>
            <consortium name="The Broad Institute Genome Sequencing Center for Infectious Disease"/>
            <person name="Wu L."/>
            <person name="Ma J."/>
        </authorList>
    </citation>
    <scope>NUCLEOTIDE SEQUENCE [LARGE SCALE GENOMIC DNA]</scope>
    <source>
        <strain evidence="2 3">CGMCC 1.12237</strain>
    </source>
</reference>
<keyword evidence="3" id="KW-1185">Reference proteome</keyword>
<accession>A0ABD5R707</accession>
<proteinExistence type="predicted"/>
<evidence type="ECO:0008006" key="4">
    <source>
        <dbReference type="Google" id="ProtNLM"/>
    </source>
</evidence>
<feature type="transmembrane region" description="Helical" evidence="1">
    <location>
        <begin position="219"/>
        <end position="240"/>
    </location>
</feature>
<sequence length="257" mass="27154">MQPGATQPGLVGAIRIDVRRLHDTWMELAFPRQLDAEDTIIGRWRPETTLQRVAYLAWSALGVPLVAVFYPLLLLGFFVRFNATRLDSATTRLGVVGVVGVSILAWGALSAVAWLRNFPLDGVVALVAASVVATVSAALGVVFARVGGRGTSVLLAYPAGVTALFLPPVVAALYSPTLAGVVFPGSRGLAIWLLQNVLFVGGIGDLLTARFDLQGIGYVAMWVAISVPLGWVLGFVVTLADVIRPKRDETSGSSAGF</sequence>
<evidence type="ECO:0000313" key="2">
    <source>
        <dbReference type="EMBL" id="MFC5365811.1"/>
    </source>
</evidence>
<gene>
    <name evidence="2" type="ORF">ACFPJ5_02595</name>
</gene>
<dbReference type="AlphaFoldDB" id="A0ABD5R707"/>
<feature type="transmembrane region" description="Helical" evidence="1">
    <location>
        <begin position="155"/>
        <end position="177"/>
    </location>
</feature>
<evidence type="ECO:0000256" key="1">
    <source>
        <dbReference type="SAM" id="Phobius"/>
    </source>
</evidence>
<dbReference type="EMBL" id="JBHSKX010000001">
    <property type="protein sequence ID" value="MFC5365811.1"/>
    <property type="molecule type" value="Genomic_DNA"/>
</dbReference>
<keyword evidence="1" id="KW-1133">Transmembrane helix</keyword>
<keyword evidence="1" id="KW-0472">Membrane</keyword>
<dbReference type="RefSeq" id="WP_227228880.1">
    <property type="nucleotide sequence ID" value="NZ_JAJCVJ010000001.1"/>
</dbReference>
<dbReference type="Proteomes" id="UP001596201">
    <property type="component" value="Unassembled WGS sequence"/>
</dbReference>